<accession>A0A2T1HPQ4</accession>
<dbReference type="Proteomes" id="UP000239772">
    <property type="component" value="Unassembled WGS sequence"/>
</dbReference>
<dbReference type="CDD" id="cd13544">
    <property type="entry name" value="PBP2_Fbp_like_1"/>
    <property type="match status" value="1"/>
</dbReference>
<dbReference type="PANTHER" id="PTHR30006:SF2">
    <property type="entry name" value="ABC TRANSPORTER SUBSTRATE-BINDING PROTEIN"/>
    <property type="match status" value="1"/>
</dbReference>
<evidence type="ECO:0000256" key="2">
    <source>
        <dbReference type="SAM" id="SignalP"/>
    </source>
</evidence>
<evidence type="ECO:0000313" key="4">
    <source>
        <dbReference type="Proteomes" id="UP000239772"/>
    </source>
</evidence>
<dbReference type="InterPro" id="IPR026045">
    <property type="entry name" value="Ferric-bd"/>
</dbReference>
<keyword evidence="4" id="KW-1185">Reference proteome</keyword>
<proteinExistence type="predicted"/>
<protein>
    <submittedName>
        <fullName evidence="3">Iron ABC transporter substrate-binding protein</fullName>
    </submittedName>
</protein>
<dbReference type="AlphaFoldDB" id="A0A2T1HPQ4"/>
<evidence type="ECO:0000256" key="1">
    <source>
        <dbReference type="ARBA" id="ARBA00022729"/>
    </source>
</evidence>
<reference evidence="4" key="1">
    <citation type="submission" date="2018-03" db="EMBL/GenBank/DDBJ databases">
        <authorList>
            <person name="Sun L."/>
            <person name="Liu H."/>
            <person name="Chen W."/>
            <person name="Huang K."/>
            <person name="Liu W."/>
            <person name="Gao X."/>
        </authorList>
    </citation>
    <scope>NUCLEOTIDE SEQUENCE [LARGE SCALE GENOMIC DNA]</scope>
    <source>
        <strain evidence="4">SH9</strain>
    </source>
</reference>
<dbReference type="PIRSF" id="PIRSF002825">
    <property type="entry name" value="CfbpA"/>
    <property type="match status" value="1"/>
</dbReference>
<evidence type="ECO:0000313" key="3">
    <source>
        <dbReference type="EMBL" id="PSC03635.1"/>
    </source>
</evidence>
<dbReference type="EMBL" id="PVZS01000022">
    <property type="protein sequence ID" value="PSC03635.1"/>
    <property type="molecule type" value="Genomic_DNA"/>
</dbReference>
<dbReference type="GO" id="GO:0030975">
    <property type="term" value="F:thiamine binding"/>
    <property type="evidence" value="ECO:0007669"/>
    <property type="project" value="TreeGrafter"/>
</dbReference>
<name>A0A2T1HPQ4_9HYPH</name>
<dbReference type="SUPFAM" id="SSF53850">
    <property type="entry name" value="Periplasmic binding protein-like II"/>
    <property type="match status" value="1"/>
</dbReference>
<dbReference type="RefSeq" id="WP_106338361.1">
    <property type="nucleotide sequence ID" value="NZ_PVZS01000022.1"/>
</dbReference>
<dbReference type="PANTHER" id="PTHR30006">
    <property type="entry name" value="THIAMINE-BINDING PERIPLASMIC PROTEIN-RELATED"/>
    <property type="match status" value="1"/>
</dbReference>
<gene>
    <name evidence="3" type="ORF">SLNSH_17775</name>
</gene>
<organism evidence="3 4">
    <name type="scientific">Alsobacter soli</name>
    <dbReference type="NCBI Taxonomy" id="2109933"/>
    <lineage>
        <taxon>Bacteria</taxon>
        <taxon>Pseudomonadati</taxon>
        <taxon>Pseudomonadota</taxon>
        <taxon>Alphaproteobacteria</taxon>
        <taxon>Hyphomicrobiales</taxon>
        <taxon>Alsobacteraceae</taxon>
        <taxon>Alsobacter</taxon>
    </lineage>
</organism>
<dbReference type="Pfam" id="PF13343">
    <property type="entry name" value="SBP_bac_6"/>
    <property type="match status" value="1"/>
</dbReference>
<sequence>MSTTGAGLRSALLAASALTAVFSAAAPAAAEGQLTVYCSVQEEWCRPMMAAFEKETGIKVSMTRKSSGETYAQVKAEAANPKGDIWWGGTGDPHMQAAEEGLTQEYQSPKNAELNDWAVRQWEQSKHRAIGVYSGALGFAYNTKLIAEKKLAEPKCWADLLDPKLKDEVQVADPNSSGTSYTMLATMVQIMGEQKAFDYLKALHKNINQYTKSGAAPAKATSLGETTVGIAFMHDHVTMIVEGAPMKVVAPCEGTGYEIGSMSIIKGAKNLDNAKKFYDWALTPAAQAIGAQAKSYQVPSNKATPVPPQAPKLSEIKLIDFDFAKYGSSEERKRLLAKWDAEVKNQPK</sequence>
<keyword evidence="1 2" id="KW-0732">Signal</keyword>
<dbReference type="GO" id="GO:0030976">
    <property type="term" value="F:thiamine pyrophosphate binding"/>
    <property type="evidence" value="ECO:0007669"/>
    <property type="project" value="TreeGrafter"/>
</dbReference>
<dbReference type="GO" id="GO:0030288">
    <property type="term" value="C:outer membrane-bounded periplasmic space"/>
    <property type="evidence" value="ECO:0007669"/>
    <property type="project" value="TreeGrafter"/>
</dbReference>
<dbReference type="Gene3D" id="3.40.190.10">
    <property type="entry name" value="Periplasmic binding protein-like II"/>
    <property type="match status" value="2"/>
</dbReference>
<dbReference type="GO" id="GO:0015888">
    <property type="term" value="P:thiamine transport"/>
    <property type="evidence" value="ECO:0007669"/>
    <property type="project" value="TreeGrafter"/>
</dbReference>
<feature type="chain" id="PRO_5015393546" evidence="2">
    <location>
        <begin position="26"/>
        <end position="348"/>
    </location>
</feature>
<feature type="signal peptide" evidence="2">
    <location>
        <begin position="1"/>
        <end position="25"/>
    </location>
</feature>
<dbReference type="OrthoDB" id="9766989at2"/>
<comment type="caution">
    <text evidence="3">The sequence shown here is derived from an EMBL/GenBank/DDBJ whole genome shotgun (WGS) entry which is preliminary data.</text>
</comment>